<dbReference type="InterPro" id="IPR015946">
    <property type="entry name" value="KH_dom-like_a/b"/>
</dbReference>
<feature type="binding site" evidence="9">
    <location>
        <begin position="120"/>
        <end position="123"/>
    </location>
    <ligand>
        <name>GTP</name>
        <dbReference type="ChEBI" id="CHEBI:37565"/>
        <label>1</label>
    </ligand>
</feature>
<comment type="subunit">
    <text evidence="9">Associates with the 50S ribosomal subunit.</text>
</comment>
<dbReference type="InterPro" id="IPR006073">
    <property type="entry name" value="GTP-bd"/>
</dbReference>
<evidence type="ECO:0000259" key="12">
    <source>
        <dbReference type="PROSITE" id="PS51712"/>
    </source>
</evidence>
<dbReference type="OrthoDB" id="9805918at2"/>
<dbReference type="AlphaFoldDB" id="A0A174YZW3"/>
<protein>
    <recommendedName>
        <fullName evidence="2 9">GTPase Der</fullName>
    </recommendedName>
    <alternativeName>
        <fullName evidence="7 9">GTP-binding protein EngA</fullName>
    </alternativeName>
</protein>
<dbReference type="InterPro" id="IPR016484">
    <property type="entry name" value="GTPase_Der"/>
</dbReference>
<dbReference type="PROSITE" id="PS51712">
    <property type="entry name" value="G_ENGA"/>
    <property type="match status" value="2"/>
</dbReference>
<dbReference type="HAMAP" id="MF_00195">
    <property type="entry name" value="GTPase_Der"/>
    <property type="match status" value="1"/>
</dbReference>
<evidence type="ECO:0000313" key="21">
    <source>
        <dbReference type="Proteomes" id="UP000284794"/>
    </source>
</evidence>
<dbReference type="EMBL" id="CZBU01000002">
    <property type="protein sequence ID" value="CUQ76190.1"/>
    <property type="molecule type" value="Genomic_DNA"/>
</dbReference>
<dbReference type="GO" id="GO:0005525">
    <property type="term" value="F:GTP binding"/>
    <property type="evidence" value="ECO:0007669"/>
    <property type="project" value="UniProtKB-UniRule"/>
</dbReference>
<evidence type="ECO:0000256" key="3">
    <source>
        <dbReference type="ARBA" id="ARBA00022517"/>
    </source>
</evidence>
<keyword evidence="6 9" id="KW-0342">GTP-binding</keyword>
<evidence type="ECO:0000313" key="13">
    <source>
        <dbReference type="EMBL" id="CUQ76190.1"/>
    </source>
</evidence>
<comment type="function">
    <text evidence="8 9 11">GTPase that plays an essential role in the late steps of ribosome biogenesis.</text>
</comment>
<evidence type="ECO:0000256" key="4">
    <source>
        <dbReference type="ARBA" id="ARBA00022737"/>
    </source>
</evidence>
<reference evidence="21 22" key="2">
    <citation type="submission" date="2018-08" db="EMBL/GenBank/DDBJ databases">
        <title>A genome reference for cultivated species of the human gut microbiota.</title>
        <authorList>
            <person name="Zou Y."/>
            <person name="Xue W."/>
            <person name="Luo G."/>
        </authorList>
    </citation>
    <scope>NUCLEOTIDE SEQUENCE [LARGE SCALE GENOMIC DNA]</scope>
    <source>
        <strain evidence="18 22">AF36-7BH</strain>
        <strain evidence="17 21">AM32-2AC</strain>
        <strain evidence="16 23">AM37-3BH</strain>
    </source>
</reference>
<dbReference type="Proteomes" id="UP000284794">
    <property type="component" value="Unassembled WGS sequence"/>
</dbReference>
<dbReference type="InterPro" id="IPR031166">
    <property type="entry name" value="G_ENGA"/>
</dbReference>
<organism evidence="13 19">
    <name type="scientific">Lachnospira eligens</name>
    <dbReference type="NCBI Taxonomy" id="39485"/>
    <lineage>
        <taxon>Bacteria</taxon>
        <taxon>Bacillati</taxon>
        <taxon>Bacillota</taxon>
        <taxon>Clostridia</taxon>
        <taxon>Lachnospirales</taxon>
        <taxon>Lachnospiraceae</taxon>
        <taxon>Lachnospira</taxon>
    </lineage>
</organism>
<dbReference type="InterPro" id="IPR003593">
    <property type="entry name" value="AAA+_ATPase"/>
</dbReference>
<evidence type="ECO:0000313" key="20">
    <source>
        <dbReference type="Proteomes" id="UP000095780"/>
    </source>
</evidence>
<dbReference type="EMBL" id="WKRD01000005">
    <property type="protein sequence ID" value="MSC57400.1"/>
    <property type="molecule type" value="Genomic_DNA"/>
</dbReference>
<keyword evidence="3 9" id="KW-0690">Ribosome biogenesis</keyword>
<dbReference type="Proteomes" id="UP000481964">
    <property type="component" value="Unassembled WGS sequence"/>
</dbReference>
<dbReference type="RefSeq" id="WP_055214977.1">
    <property type="nucleotide sequence ID" value="NZ_CABIXW010000001.1"/>
</dbReference>
<dbReference type="GO" id="GO:0043022">
    <property type="term" value="F:ribosome binding"/>
    <property type="evidence" value="ECO:0007669"/>
    <property type="project" value="TreeGrafter"/>
</dbReference>
<dbReference type="PRINTS" id="PR00326">
    <property type="entry name" value="GTP1OBG"/>
</dbReference>
<dbReference type="FunFam" id="3.40.50.300:FF:000040">
    <property type="entry name" value="GTPase Der"/>
    <property type="match status" value="1"/>
</dbReference>
<feature type="binding site" evidence="9">
    <location>
        <begin position="57"/>
        <end position="61"/>
    </location>
    <ligand>
        <name>GTP</name>
        <dbReference type="ChEBI" id="CHEBI:37565"/>
        <label>1</label>
    </ligand>
</feature>
<evidence type="ECO:0000256" key="9">
    <source>
        <dbReference type="HAMAP-Rule" id="MF_00195"/>
    </source>
</evidence>
<evidence type="ECO:0000256" key="10">
    <source>
        <dbReference type="PROSITE-ProRule" id="PRU01049"/>
    </source>
</evidence>
<evidence type="ECO:0000256" key="7">
    <source>
        <dbReference type="ARBA" id="ARBA00032345"/>
    </source>
</evidence>
<evidence type="ECO:0000256" key="11">
    <source>
        <dbReference type="RuleBase" id="RU004481"/>
    </source>
</evidence>
<reference evidence="19 20" key="1">
    <citation type="submission" date="2015-09" db="EMBL/GenBank/DDBJ databases">
        <authorList>
            <consortium name="Pathogen Informatics"/>
        </authorList>
    </citation>
    <scope>NUCLEOTIDE SEQUENCE [LARGE SCALE GENOMIC DNA]</scope>
    <source>
        <strain evidence="13 19">2789STDY5834875</strain>
        <strain evidence="14 20">2789STDY5834878</strain>
    </source>
</reference>
<evidence type="ECO:0000256" key="5">
    <source>
        <dbReference type="ARBA" id="ARBA00022741"/>
    </source>
</evidence>
<dbReference type="Proteomes" id="UP000095621">
    <property type="component" value="Unassembled WGS sequence"/>
</dbReference>
<dbReference type="InterPro" id="IPR032859">
    <property type="entry name" value="KH_dom-like"/>
</dbReference>
<evidence type="ECO:0000256" key="1">
    <source>
        <dbReference type="ARBA" id="ARBA00008279"/>
    </source>
</evidence>
<dbReference type="EMBL" id="QROY01000006">
    <property type="protein sequence ID" value="RHL67909.1"/>
    <property type="molecule type" value="Genomic_DNA"/>
</dbReference>
<dbReference type="FunFam" id="3.40.50.300:FF:000057">
    <property type="entry name" value="GTPase Der"/>
    <property type="match status" value="1"/>
</dbReference>
<feature type="binding site" evidence="9">
    <location>
        <begin position="10"/>
        <end position="17"/>
    </location>
    <ligand>
        <name>GTP</name>
        <dbReference type="ChEBI" id="CHEBI:37565"/>
        <label>1</label>
    </ligand>
</feature>
<evidence type="ECO:0000313" key="16">
    <source>
        <dbReference type="EMBL" id="RHC13840.1"/>
    </source>
</evidence>
<evidence type="ECO:0000313" key="24">
    <source>
        <dbReference type="Proteomes" id="UP000481964"/>
    </source>
</evidence>
<dbReference type="PANTHER" id="PTHR43834">
    <property type="entry name" value="GTPASE DER"/>
    <property type="match status" value="1"/>
</dbReference>
<name>A0A174YZW3_9FIRM</name>
<feature type="domain" description="EngA-type G" evidence="12">
    <location>
        <begin position="4"/>
        <end position="169"/>
    </location>
</feature>
<dbReference type="Proteomes" id="UP000285201">
    <property type="component" value="Unassembled WGS sequence"/>
</dbReference>
<dbReference type="EMBL" id="CZBV01000001">
    <property type="protein sequence ID" value="CUQ79871.1"/>
    <property type="molecule type" value="Genomic_DNA"/>
</dbReference>
<keyword evidence="4 11" id="KW-0677">Repeat</keyword>
<dbReference type="Gene3D" id="3.40.50.300">
    <property type="entry name" value="P-loop containing nucleotide triphosphate hydrolases"/>
    <property type="match status" value="2"/>
</dbReference>
<dbReference type="CDD" id="cd01895">
    <property type="entry name" value="EngA2"/>
    <property type="match status" value="1"/>
</dbReference>
<dbReference type="SUPFAM" id="SSF52540">
    <property type="entry name" value="P-loop containing nucleoside triphosphate hydrolases"/>
    <property type="match status" value="2"/>
</dbReference>
<dbReference type="PIRSF" id="PIRSF006485">
    <property type="entry name" value="GTP-binding_EngA"/>
    <property type="match status" value="1"/>
</dbReference>
<reference evidence="15 24" key="3">
    <citation type="journal article" date="2019" name="Nat. Med.">
        <title>A library of human gut bacterial isolates paired with longitudinal multiomics data enables mechanistic microbiome research.</title>
        <authorList>
            <person name="Poyet M."/>
            <person name="Groussin M."/>
            <person name="Gibbons S.M."/>
            <person name="Avila-Pacheco J."/>
            <person name="Jiang X."/>
            <person name="Kearney S.M."/>
            <person name="Perrotta A.R."/>
            <person name="Berdy B."/>
            <person name="Zhao S."/>
            <person name="Lieberman T.D."/>
            <person name="Swanson P.K."/>
            <person name="Smith M."/>
            <person name="Roesemann S."/>
            <person name="Alexander J.E."/>
            <person name="Rich S.A."/>
            <person name="Livny J."/>
            <person name="Vlamakis H."/>
            <person name="Clish C."/>
            <person name="Bullock K."/>
            <person name="Deik A."/>
            <person name="Scott J."/>
            <person name="Pierce K.A."/>
            <person name="Xavier R.J."/>
            <person name="Alm E.J."/>
        </authorList>
    </citation>
    <scope>NUCLEOTIDE SEQUENCE [LARGE SCALE GENOMIC DNA]</scope>
    <source>
        <strain evidence="15 24">BIOML-A1</strain>
    </source>
</reference>
<feature type="domain" description="EngA-type G" evidence="12">
    <location>
        <begin position="178"/>
        <end position="353"/>
    </location>
</feature>
<dbReference type="NCBIfam" id="TIGR00231">
    <property type="entry name" value="small_GTP"/>
    <property type="match status" value="2"/>
</dbReference>
<evidence type="ECO:0000256" key="6">
    <source>
        <dbReference type="ARBA" id="ARBA00023134"/>
    </source>
</evidence>
<dbReference type="Pfam" id="PF01926">
    <property type="entry name" value="MMR_HSR1"/>
    <property type="match status" value="2"/>
</dbReference>
<dbReference type="GO" id="GO:0042254">
    <property type="term" value="P:ribosome biogenesis"/>
    <property type="evidence" value="ECO:0007669"/>
    <property type="project" value="UniProtKB-KW"/>
</dbReference>
<evidence type="ECO:0000313" key="15">
    <source>
        <dbReference type="EMBL" id="MSC57400.1"/>
    </source>
</evidence>
<feature type="binding site" evidence="9">
    <location>
        <begin position="184"/>
        <end position="191"/>
    </location>
    <ligand>
        <name>GTP</name>
        <dbReference type="ChEBI" id="CHEBI:37565"/>
        <label>2</label>
    </ligand>
</feature>
<keyword evidence="5 9" id="KW-0547">Nucleotide-binding</keyword>
<evidence type="ECO:0000313" key="14">
    <source>
        <dbReference type="EMBL" id="CUQ79871.1"/>
    </source>
</evidence>
<evidence type="ECO:0000313" key="18">
    <source>
        <dbReference type="EMBL" id="RHL67909.1"/>
    </source>
</evidence>
<dbReference type="NCBIfam" id="TIGR03594">
    <property type="entry name" value="GTPase_EngA"/>
    <property type="match status" value="1"/>
</dbReference>
<dbReference type="Proteomes" id="UP000095780">
    <property type="component" value="Unassembled WGS sequence"/>
</dbReference>
<sequence length="441" mass="49403">MSKPIVAVVGRPNVGKSTLFNSLCGQQISIVKDTPGVTRDRIYAEVSWLNHNFTLIDTGGIEPDTGDIILSQMREQAEIAIETADVIIFMTDVKQGLVDSDSKVADMLRRSHKPVILVVNKVDSFEKMMPDVYEFYNLGIGEPFPISAVNKLGFGEVLDEVVSHFPEGSDTDEEDDRPKVAIIGKPNVGKSSIINKLVGKNRVIVSDIAGTTRDAIDTAIKYNGKEYVFIDTAGLRRKSKIKEDLERFSIIRTVAAVERADIAILVIDATEGVTEQDAKIAGIAHERGKGIIIAVNKWDDIEKNDKTIYEFTNKIKDTLAFMSYAEIIFVSAKTGQRLNKIYELVDHIVDAQTMRIPTGVLNEILTEAVAMKQPPSDKGKRLKIYYMTQVSVKPPTFVMFVNDVALTHFSYTRYIENRIRESFGFRGTSIRFINRERKEKE</sequence>
<dbReference type="SMART" id="SM00382">
    <property type="entry name" value="AAA"/>
    <property type="match status" value="2"/>
</dbReference>
<proteinExistence type="inferred from homology"/>
<evidence type="ECO:0000313" key="17">
    <source>
        <dbReference type="EMBL" id="RHD10906.1"/>
    </source>
</evidence>
<dbReference type="InterPro" id="IPR005225">
    <property type="entry name" value="Small_GTP-bd"/>
</dbReference>
<evidence type="ECO:0000256" key="8">
    <source>
        <dbReference type="ARBA" id="ARBA00053470"/>
    </source>
</evidence>
<dbReference type="EMBL" id="QSHM01000004">
    <property type="protein sequence ID" value="RHC13840.1"/>
    <property type="molecule type" value="Genomic_DNA"/>
</dbReference>
<dbReference type="EMBL" id="QSIS01000001">
    <property type="protein sequence ID" value="RHD10906.1"/>
    <property type="molecule type" value="Genomic_DNA"/>
</dbReference>
<accession>A0A174YZW3</accession>
<gene>
    <name evidence="9 13" type="primary">der</name>
    <name evidence="18" type="ORF">DW007_08445</name>
    <name evidence="17" type="ORF">DW811_00590</name>
    <name evidence="16" type="ORF">DW858_05080</name>
    <name evidence="13" type="ORF">ERS852490_00918</name>
    <name evidence="14" type="ORF">ERS852492_00200</name>
    <name evidence="15" type="ORF">GKE48_08055</name>
</gene>
<dbReference type="PANTHER" id="PTHR43834:SF6">
    <property type="entry name" value="GTPASE DER"/>
    <property type="match status" value="1"/>
</dbReference>
<dbReference type="FunFam" id="3.30.300.20:FF:000004">
    <property type="entry name" value="GTPase Der"/>
    <property type="match status" value="1"/>
</dbReference>
<feature type="binding site" evidence="9">
    <location>
        <begin position="296"/>
        <end position="299"/>
    </location>
    <ligand>
        <name>GTP</name>
        <dbReference type="ChEBI" id="CHEBI:37565"/>
        <label>2</label>
    </ligand>
</feature>
<comment type="similarity">
    <text evidence="1 9 10 11">Belongs to the TRAFAC class TrmE-Era-EngA-EngB-Septin-like GTPase superfamily. EngA (Der) GTPase family.</text>
</comment>
<evidence type="ECO:0000313" key="22">
    <source>
        <dbReference type="Proteomes" id="UP000285201"/>
    </source>
</evidence>
<dbReference type="Gene3D" id="3.30.300.20">
    <property type="match status" value="1"/>
</dbReference>
<evidence type="ECO:0000256" key="2">
    <source>
        <dbReference type="ARBA" id="ARBA00020953"/>
    </source>
</evidence>
<evidence type="ECO:0000313" key="19">
    <source>
        <dbReference type="Proteomes" id="UP000095621"/>
    </source>
</evidence>
<evidence type="ECO:0000313" key="23">
    <source>
        <dbReference type="Proteomes" id="UP000285844"/>
    </source>
</evidence>
<dbReference type="Pfam" id="PF14714">
    <property type="entry name" value="KH_dom-like"/>
    <property type="match status" value="1"/>
</dbReference>
<dbReference type="Proteomes" id="UP000285844">
    <property type="component" value="Unassembled WGS sequence"/>
</dbReference>
<dbReference type="InterPro" id="IPR027417">
    <property type="entry name" value="P-loop_NTPase"/>
</dbReference>
<dbReference type="CDD" id="cd01894">
    <property type="entry name" value="EngA1"/>
    <property type="match status" value="1"/>
</dbReference>
<feature type="binding site" evidence="9">
    <location>
        <begin position="231"/>
        <end position="235"/>
    </location>
    <ligand>
        <name>GTP</name>
        <dbReference type="ChEBI" id="CHEBI:37565"/>
        <label>2</label>
    </ligand>
</feature>